<gene>
    <name evidence="1" type="ORF">NTEN_LOCUS4279</name>
</gene>
<name>A0A6H5G6L5_9HEMI</name>
<dbReference type="EMBL" id="CADCXU010006435">
    <property type="protein sequence ID" value="CAA9997985.1"/>
    <property type="molecule type" value="Genomic_DNA"/>
</dbReference>
<dbReference type="Proteomes" id="UP000479000">
    <property type="component" value="Unassembled WGS sequence"/>
</dbReference>
<reference evidence="1 2" key="1">
    <citation type="submission" date="2020-02" db="EMBL/GenBank/DDBJ databases">
        <authorList>
            <person name="Ferguson B K."/>
        </authorList>
    </citation>
    <scope>NUCLEOTIDE SEQUENCE [LARGE SCALE GENOMIC DNA]</scope>
</reference>
<keyword evidence="2" id="KW-1185">Reference proteome</keyword>
<proteinExistence type="predicted"/>
<evidence type="ECO:0000313" key="1">
    <source>
        <dbReference type="EMBL" id="CAA9997985.1"/>
    </source>
</evidence>
<sequence length="131" mass="14727">MDQIDDLLRSAFELYVELKRLFLISRCSVLLRVLGAATISISSENRPGAGTHHARVTTEKVNAFPAHVVIRALSQRSRSFVTGLTKNDAKPNIHFSANCPTTSESNGNPNKLRDRFFCSIKCYKRNDRAIY</sequence>
<protein>
    <submittedName>
        <fullName evidence="1">Uncharacterized protein</fullName>
    </submittedName>
</protein>
<dbReference type="AlphaFoldDB" id="A0A6H5G6L5"/>
<accession>A0A6H5G6L5</accession>
<evidence type="ECO:0000313" key="2">
    <source>
        <dbReference type="Proteomes" id="UP000479000"/>
    </source>
</evidence>
<organism evidence="1 2">
    <name type="scientific">Nesidiocoris tenuis</name>
    <dbReference type="NCBI Taxonomy" id="355587"/>
    <lineage>
        <taxon>Eukaryota</taxon>
        <taxon>Metazoa</taxon>
        <taxon>Ecdysozoa</taxon>
        <taxon>Arthropoda</taxon>
        <taxon>Hexapoda</taxon>
        <taxon>Insecta</taxon>
        <taxon>Pterygota</taxon>
        <taxon>Neoptera</taxon>
        <taxon>Paraneoptera</taxon>
        <taxon>Hemiptera</taxon>
        <taxon>Heteroptera</taxon>
        <taxon>Panheteroptera</taxon>
        <taxon>Cimicomorpha</taxon>
        <taxon>Miridae</taxon>
        <taxon>Dicyphina</taxon>
        <taxon>Nesidiocoris</taxon>
    </lineage>
</organism>